<dbReference type="CDD" id="cd01188">
    <property type="entry name" value="INT_RitA_C_like"/>
    <property type="match status" value="1"/>
</dbReference>
<proteinExistence type="predicted"/>
<feature type="domain" description="Tyr recombinase" evidence="3">
    <location>
        <begin position="208"/>
        <end position="393"/>
    </location>
</feature>
<evidence type="ECO:0000259" key="3">
    <source>
        <dbReference type="PROSITE" id="PS51898"/>
    </source>
</evidence>
<dbReference type="PANTHER" id="PTHR30349">
    <property type="entry name" value="PHAGE INTEGRASE-RELATED"/>
    <property type="match status" value="1"/>
</dbReference>
<dbReference type="Proteomes" id="UP000722625">
    <property type="component" value="Unassembled WGS sequence"/>
</dbReference>
<organism evidence="4 5">
    <name type="scientific">Flavobacterium psychroterrae</name>
    <dbReference type="NCBI Taxonomy" id="2133767"/>
    <lineage>
        <taxon>Bacteria</taxon>
        <taxon>Pseudomonadati</taxon>
        <taxon>Bacteroidota</taxon>
        <taxon>Flavobacteriia</taxon>
        <taxon>Flavobacteriales</taxon>
        <taxon>Flavobacteriaceae</taxon>
        <taxon>Flavobacterium</taxon>
    </lineage>
</organism>
<dbReference type="InterPro" id="IPR002104">
    <property type="entry name" value="Integrase_catalytic"/>
</dbReference>
<dbReference type="InterPro" id="IPR050090">
    <property type="entry name" value="Tyrosine_recombinase_XerCD"/>
</dbReference>
<dbReference type="InterPro" id="IPR013762">
    <property type="entry name" value="Integrase-like_cat_sf"/>
</dbReference>
<sequence>MNSKPIDELIQSCLQSLNETSYNREVTMAHKRRFTLLKSFMVIHSKDLYSEVIGESFKLSFLETNSLSGYKFKSIKSSVNLLNDVLNNIPMRRKRINRKVYQFPGKIGEQILSFLKVFKEKERIADKTFFKHSRNLSYFAVRMYHDKIDLHNLNGIGIKQFTSSLKNSKLYVCVSLRYFLNYLHEIKLIDTNLSISLNQIKRKPSIEKLPSVYSLEEIRQMDAVINRSKTIGKRNYAIFLLASRLGLRASDICSLEFGNLDWNRNIIYFEQYKTRQNIELPLLPVVGEAIIDYIRYGRPKSQTKTIFLSGIAPFVPVSAANIFAIIDEIISKSKVEINSRHHGSHSLRHSLASQLLEQGTPLTVISDSLGHSSSESTMFYLGIDVKGLLTCSLEVPLVQEKFYTQKEGGFYE</sequence>
<evidence type="ECO:0000313" key="5">
    <source>
        <dbReference type="Proteomes" id="UP000722625"/>
    </source>
</evidence>
<evidence type="ECO:0000256" key="2">
    <source>
        <dbReference type="ARBA" id="ARBA00023172"/>
    </source>
</evidence>
<protein>
    <submittedName>
        <fullName evidence="4">Tyrosine-type recombinase/integrase</fullName>
    </submittedName>
</protein>
<dbReference type="SUPFAM" id="SSF56349">
    <property type="entry name" value="DNA breaking-rejoining enzymes"/>
    <property type="match status" value="1"/>
</dbReference>
<dbReference type="RefSeq" id="WP_213297450.1">
    <property type="nucleotide sequence ID" value="NZ_JAGYVZ010000005.1"/>
</dbReference>
<dbReference type="PANTHER" id="PTHR30349:SF81">
    <property type="entry name" value="TYROSINE RECOMBINASE XERC"/>
    <property type="match status" value="1"/>
</dbReference>
<name>A0ABS5P9K7_9FLAO</name>
<keyword evidence="2" id="KW-0233">DNA recombination</keyword>
<keyword evidence="5" id="KW-1185">Reference proteome</keyword>
<dbReference type="Pfam" id="PF00589">
    <property type="entry name" value="Phage_integrase"/>
    <property type="match status" value="1"/>
</dbReference>
<dbReference type="Gene3D" id="1.10.443.10">
    <property type="entry name" value="Intergrase catalytic core"/>
    <property type="match status" value="1"/>
</dbReference>
<dbReference type="EMBL" id="JAGYVZ010000005">
    <property type="protein sequence ID" value="MBS7230977.1"/>
    <property type="molecule type" value="Genomic_DNA"/>
</dbReference>
<evidence type="ECO:0000313" key="4">
    <source>
        <dbReference type="EMBL" id="MBS7230977.1"/>
    </source>
</evidence>
<dbReference type="PROSITE" id="PS51898">
    <property type="entry name" value="TYR_RECOMBINASE"/>
    <property type="match status" value="1"/>
</dbReference>
<dbReference type="InterPro" id="IPR011010">
    <property type="entry name" value="DNA_brk_join_enz"/>
</dbReference>
<accession>A0ABS5P9K7</accession>
<keyword evidence="1" id="KW-0159">Chromosome partition</keyword>
<evidence type="ECO:0000256" key="1">
    <source>
        <dbReference type="ARBA" id="ARBA00022829"/>
    </source>
</evidence>
<gene>
    <name evidence="4" type="ORF">KHA90_08070</name>
</gene>
<reference evidence="4 5" key="1">
    <citation type="journal article" date="2018" name="Int. J. Syst. Evol. Microbiol.">
        <title>Flavobacterium chryseum sp. nov. and Flavobacterium psychroterrae sp. nov., novel environmental bacteria isolated from Antarctica.</title>
        <authorList>
            <person name="Kralova S."/>
            <person name="Svec P."/>
            <person name="Busse H.J."/>
            <person name="Stankova E."/>
            <person name="Vaczi P."/>
            <person name="Sedlacek I."/>
        </authorList>
    </citation>
    <scope>NUCLEOTIDE SEQUENCE [LARGE SCALE GENOMIC DNA]</scope>
    <source>
        <strain evidence="4 5">CCM 8827</strain>
    </source>
</reference>
<comment type="caution">
    <text evidence="4">The sequence shown here is derived from an EMBL/GenBank/DDBJ whole genome shotgun (WGS) entry which is preliminary data.</text>
</comment>